<proteinExistence type="predicted"/>
<dbReference type="EMBL" id="DF237326">
    <property type="protein sequence ID" value="GAQ87794.1"/>
    <property type="molecule type" value="Genomic_DNA"/>
</dbReference>
<evidence type="ECO:0000256" key="2">
    <source>
        <dbReference type="ARBA" id="ARBA00022490"/>
    </source>
</evidence>
<dbReference type="AlphaFoldDB" id="A0A1Y1I9Z8"/>
<feature type="region of interest" description="Disordered" evidence="3">
    <location>
        <begin position="500"/>
        <end position="528"/>
    </location>
</feature>
<organism evidence="4 5">
    <name type="scientific">Klebsormidium nitens</name>
    <name type="common">Green alga</name>
    <name type="synonym">Ulothrix nitens</name>
    <dbReference type="NCBI Taxonomy" id="105231"/>
    <lineage>
        <taxon>Eukaryota</taxon>
        <taxon>Viridiplantae</taxon>
        <taxon>Streptophyta</taxon>
        <taxon>Klebsormidiophyceae</taxon>
        <taxon>Klebsormidiales</taxon>
        <taxon>Klebsormidiaceae</taxon>
        <taxon>Klebsormidium</taxon>
    </lineage>
</organism>
<comment type="subcellular location">
    <subcellularLocation>
        <location evidence="1">Cytoplasm</location>
        <location evidence="1">P-body</location>
    </subcellularLocation>
</comment>
<evidence type="ECO:0000256" key="1">
    <source>
        <dbReference type="ARBA" id="ARBA00004201"/>
    </source>
</evidence>
<dbReference type="OrthoDB" id="74835at2759"/>
<dbReference type="STRING" id="105231.A0A1Y1I9Z8"/>
<protein>
    <recommendedName>
        <fullName evidence="6">Topoisomerase II-associated protein PAT1</fullName>
    </recommendedName>
</protein>
<feature type="compositionally biased region" description="Low complexity" evidence="3">
    <location>
        <begin position="158"/>
        <end position="174"/>
    </location>
</feature>
<dbReference type="OMA" id="ACIAKKG"/>
<gene>
    <name evidence="4" type="ORF">KFL_003770140</name>
</gene>
<accession>A0A1Y1I9Z8</accession>
<feature type="compositionally biased region" description="Low complexity" evidence="3">
    <location>
        <begin position="329"/>
        <end position="342"/>
    </location>
</feature>
<evidence type="ECO:0008006" key="6">
    <source>
        <dbReference type="Google" id="ProtNLM"/>
    </source>
</evidence>
<dbReference type="GO" id="GO:0033962">
    <property type="term" value="P:P-body assembly"/>
    <property type="evidence" value="ECO:0000318"/>
    <property type="project" value="GO_Central"/>
</dbReference>
<feature type="compositionally biased region" description="Low complexity" evidence="3">
    <location>
        <begin position="196"/>
        <end position="218"/>
    </location>
</feature>
<feature type="region of interest" description="Disordered" evidence="3">
    <location>
        <begin position="329"/>
        <end position="409"/>
    </location>
</feature>
<keyword evidence="5" id="KW-1185">Reference proteome</keyword>
<reference evidence="4 5" key="1">
    <citation type="journal article" date="2014" name="Nat. Commun.">
        <title>Klebsormidium flaccidum genome reveals primary factors for plant terrestrial adaptation.</title>
        <authorList>
            <person name="Hori K."/>
            <person name="Maruyama F."/>
            <person name="Fujisawa T."/>
            <person name="Togashi T."/>
            <person name="Yamamoto N."/>
            <person name="Seo M."/>
            <person name="Sato S."/>
            <person name="Yamada T."/>
            <person name="Mori H."/>
            <person name="Tajima N."/>
            <person name="Moriyama T."/>
            <person name="Ikeuchi M."/>
            <person name="Watanabe M."/>
            <person name="Wada H."/>
            <person name="Kobayashi K."/>
            <person name="Saito M."/>
            <person name="Masuda T."/>
            <person name="Sasaki-Sekimoto Y."/>
            <person name="Mashiguchi K."/>
            <person name="Awai K."/>
            <person name="Shimojima M."/>
            <person name="Masuda S."/>
            <person name="Iwai M."/>
            <person name="Nobusawa T."/>
            <person name="Narise T."/>
            <person name="Kondo S."/>
            <person name="Saito H."/>
            <person name="Sato R."/>
            <person name="Murakawa M."/>
            <person name="Ihara Y."/>
            <person name="Oshima-Yamada Y."/>
            <person name="Ohtaka K."/>
            <person name="Satoh M."/>
            <person name="Sonobe K."/>
            <person name="Ishii M."/>
            <person name="Ohtani R."/>
            <person name="Kanamori-Sato M."/>
            <person name="Honoki R."/>
            <person name="Miyazaki D."/>
            <person name="Mochizuki H."/>
            <person name="Umetsu J."/>
            <person name="Higashi K."/>
            <person name="Shibata D."/>
            <person name="Kamiya Y."/>
            <person name="Sato N."/>
            <person name="Nakamura Y."/>
            <person name="Tabata S."/>
            <person name="Ida S."/>
            <person name="Kurokawa K."/>
            <person name="Ohta H."/>
        </authorList>
    </citation>
    <scope>NUCLEOTIDE SEQUENCE [LARGE SCALE GENOMIC DNA]</scope>
    <source>
        <strain evidence="4 5">NIES-2285</strain>
    </source>
</reference>
<dbReference type="PANTHER" id="PTHR21551:SF0">
    <property type="entry name" value="PROTEIN ASSOCIATED WITH TOPO II RELATED-1, ISOFORM A"/>
    <property type="match status" value="1"/>
</dbReference>
<feature type="region of interest" description="Disordered" evidence="3">
    <location>
        <begin position="138"/>
        <end position="316"/>
    </location>
</feature>
<dbReference type="InterPro" id="IPR039900">
    <property type="entry name" value="Pat1-like"/>
</dbReference>
<feature type="compositionally biased region" description="Low complexity" evidence="3">
    <location>
        <begin position="352"/>
        <end position="363"/>
    </location>
</feature>
<dbReference type="GO" id="GO:0003723">
    <property type="term" value="F:RNA binding"/>
    <property type="evidence" value="ECO:0000318"/>
    <property type="project" value="GO_Central"/>
</dbReference>
<feature type="compositionally biased region" description="Basic and acidic residues" evidence="3">
    <location>
        <begin position="1"/>
        <end position="10"/>
    </location>
</feature>
<dbReference type="Proteomes" id="UP000054558">
    <property type="component" value="Unassembled WGS sequence"/>
</dbReference>
<dbReference type="PANTHER" id="PTHR21551">
    <property type="entry name" value="TOPOISOMERASE II-ASSOCIATED PROTEIN PAT1"/>
    <property type="match status" value="1"/>
</dbReference>
<feature type="compositionally biased region" description="Low complexity" evidence="3">
    <location>
        <begin position="251"/>
        <end position="264"/>
    </location>
</feature>
<dbReference type="GO" id="GO:0000932">
    <property type="term" value="C:P-body"/>
    <property type="evidence" value="ECO:0000318"/>
    <property type="project" value="GO_Central"/>
</dbReference>
<sequence length="825" mass="87200">MGRTRSRDNETFGGIEAEAAVWHQADHPSAANFEEERLKRHNGGEQNLKAPAAFVEFDPGNGSLNKDAGEDFNAGAYAFFGDPSGSGLELELGGLEEDAGGALAPDDEGGVKGLEGEEEVDIEELRDDDSKQQVAQAFAKLTTSDGPPAPAPWQLVDTSSSTAPAATPASAQPAWWPRAEGPAGGPQESWEWHVRQLQAQQAQQRQLQQGQGLPAGALSVEQLEASLRQGSAHERTQGYPAASGAPPNRGPPGFSASRPAAFPAGGPPLPHFDQGRPQFRGPPIGPVYGGSWAQPSPGHLGERTHSPQPLPPAWGDALSSQALLHLHALQQQQQQQQASVASLPPPYAHEQGPSAGPYYGGAAQLRPQRAGGEGQPHYGSHQSSSAERRPGPMPPQGQGYGALQQQGYQGRPNYRSKYVSHEEVEAIVRMQWSATHPQDPYTDDYYHQASQAKADAATPHGRRHFAPSHLREGKATAEPHAFLQVEGLGRIPFSSIRRPRPLLEVSAPPSNKDGSRDTLTPPPPRPLEQEPMLAARIAIEDGMCLLLDVDDINRLLAVSQPPDGGLQLRRRKQILLEGLAASLQLSDAADHGGGRELSDLVFLRLVSLPKGRKLIARYLQLLPRGSDLSRTVVLAIMRHLRFLFGGAHADPGTATSLAGSVAAAISSLDLAALSACLATALGAVEYPPLRPLRSVNGDGATVVLLAVLDRASVLLSGHEGGALPSAMAQEIWQSNFDSFFGLLAKHCSAKFEAIAAAAEAGGGMNAAAAAAIGAEVPVELLRSSLPHTNDNQRAFLLDTIRKTVAAGGFAHGGREMQPSTAAVHG</sequence>
<name>A0A1Y1I9Z8_KLENI</name>
<dbReference type="GO" id="GO:0000290">
    <property type="term" value="P:deadenylation-dependent decapping of nuclear-transcribed mRNA"/>
    <property type="evidence" value="ECO:0000318"/>
    <property type="project" value="GO_Central"/>
</dbReference>
<evidence type="ECO:0000256" key="3">
    <source>
        <dbReference type="SAM" id="MobiDB-lite"/>
    </source>
</evidence>
<evidence type="ECO:0000313" key="5">
    <source>
        <dbReference type="Proteomes" id="UP000054558"/>
    </source>
</evidence>
<keyword evidence="2" id="KW-0963">Cytoplasm</keyword>
<evidence type="ECO:0000313" key="4">
    <source>
        <dbReference type="EMBL" id="GAQ87794.1"/>
    </source>
</evidence>
<feature type="region of interest" description="Disordered" evidence="3">
    <location>
        <begin position="1"/>
        <end position="30"/>
    </location>
</feature>